<feature type="non-terminal residue" evidence="2">
    <location>
        <position position="168"/>
    </location>
</feature>
<evidence type="ECO:0000313" key="3">
    <source>
        <dbReference type="Proteomes" id="UP001219525"/>
    </source>
</evidence>
<reference evidence="2" key="1">
    <citation type="submission" date="2023-03" db="EMBL/GenBank/DDBJ databases">
        <title>Massive genome expansion in bonnet fungi (Mycena s.s.) driven by repeated elements and novel gene families across ecological guilds.</title>
        <authorList>
            <consortium name="Lawrence Berkeley National Laboratory"/>
            <person name="Harder C.B."/>
            <person name="Miyauchi S."/>
            <person name="Viragh M."/>
            <person name="Kuo A."/>
            <person name="Thoen E."/>
            <person name="Andreopoulos B."/>
            <person name="Lu D."/>
            <person name="Skrede I."/>
            <person name="Drula E."/>
            <person name="Henrissat B."/>
            <person name="Morin E."/>
            <person name="Kohler A."/>
            <person name="Barry K."/>
            <person name="LaButti K."/>
            <person name="Morin E."/>
            <person name="Salamov A."/>
            <person name="Lipzen A."/>
            <person name="Mereny Z."/>
            <person name="Hegedus B."/>
            <person name="Baldrian P."/>
            <person name="Stursova M."/>
            <person name="Weitz H."/>
            <person name="Taylor A."/>
            <person name="Grigoriev I.V."/>
            <person name="Nagy L.G."/>
            <person name="Martin F."/>
            <person name="Kauserud H."/>
        </authorList>
    </citation>
    <scope>NUCLEOTIDE SEQUENCE</scope>
    <source>
        <strain evidence="2">9144</strain>
    </source>
</reference>
<gene>
    <name evidence="2" type="ORF">GGX14DRAFT_317897</name>
</gene>
<name>A0AAD6VGC8_9AGAR</name>
<dbReference type="Proteomes" id="UP001219525">
    <property type="component" value="Unassembled WGS sequence"/>
</dbReference>
<proteinExistence type="predicted"/>
<feature type="compositionally biased region" description="Polar residues" evidence="1">
    <location>
        <begin position="93"/>
        <end position="102"/>
    </location>
</feature>
<comment type="caution">
    <text evidence="2">The sequence shown here is derived from an EMBL/GenBank/DDBJ whole genome shotgun (WGS) entry which is preliminary data.</text>
</comment>
<evidence type="ECO:0000313" key="2">
    <source>
        <dbReference type="EMBL" id="KAJ7209124.1"/>
    </source>
</evidence>
<organism evidence="2 3">
    <name type="scientific">Mycena pura</name>
    <dbReference type="NCBI Taxonomy" id="153505"/>
    <lineage>
        <taxon>Eukaryota</taxon>
        <taxon>Fungi</taxon>
        <taxon>Dikarya</taxon>
        <taxon>Basidiomycota</taxon>
        <taxon>Agaricomycotina</taxon>
        <taxon>Agaricomycetes</taxon>
        <taxon>Agaricomycetidae</taxon>
        <taxon>Agaricales</taxon>
        <taxon>Marasmiineae</taxon>
        <taxon>Mycenaceae</taxon>
        <taxon>Mycena</taxon>
    </lineage>
</organism>
<accession>A0AAD6VGC8</accession>
<feature type="region of interest" description="Disordered" evidence="1">
    <location>
        <begin position="1"/>
        <end position="23"/>
    </location>
</feature>
<feature type="compositionally biased region" description="Low complexity" evidence="1">
    <location>
        <begin position="1"/>
        <end position="20"/>
    </location>
</feature>
<feature type="region of interest" description="Disordered" evidence="1">
    <location>
        <begin position="58"/>
        <end position="107"/>
    </location>
</feature>
<sequence length="168" mass="18459">QSRASQASRVPPSVSAVVTPTPAPLDWAEDAASLPLHAATLPPPRDFSVLHTGALQPFGSLQHRRRRSLRPTTLERTPRHPRKPQQKAGTPRLPTTLQNNPPHHSVHPQKINLYSAPKRLTSHPLLPSRVPAPTSIPSPLQKSISPLDWDQDPRLRDLGQALVALGWV</sequence>
<dbReference type="EMBL" id="JARJCW010000031">
    <property type="protein sequence ID" value="KAJ7209124.1"/>
    <property type="molecule type" value="Genomic_DNA"/>
</dbReference>
<feature type="non-terminal residue" evidence="2">
    <location>
        <position position="1"/>
    </location>
</feature>
<dbReference type="AlphaFoldDB" id="A0AAD6VGC8"/>
<evidence type="ECO:0000256" key="1">
    <source>
        <dbReference type="SAM" id="MobiDB-lite"/>
    </source>
</evidence>
<protein>
    <submittedName>
        <fullName evidence="2">Uncharacterized protein</fullName>
    </submittedName>
</protein>
<keyword evidence="3" id="KW-1185">Reference proteome</keyword>